<dbReference type="SUPFAM" id="SSF51735">
    <property type="entry name" value="NAD(P)-binding Rossmann-fold domains"/>
    <property type="match status" value="1"/>
</dbReference>
<keyword evidence="4" id="KW-1185">Reference proteome</keyword>
<evidence type="ECO:0000256" key="2">
    <source>
        <dbReference type="ARBA" id="ARBA00023002"/>
    </source>
</evidence>
<evidence type="ECO:0000313" key="4">
    <source>
        <dbReference type="Proteomes" id="UP000391919"/>
    </source>
</evidence>
<evidence type="ECO:0000313" key="3">
    <source>
        <dbReference type="EMBL" id="GER68952.1"/>
    </source>
</evidence>
<name>A0A5J4J1K8_9BACI</name>
<reference evidence="3 4" key="1">
    <citation type="submission" date="2019-09" db="EMBL/GenBank/DDBJ databases">
        <title>Draft genome sequence of Bacillus sp. JC-7.</title>
        <authorList>
            <person name="Tanaka N."/>
            <person name="Shiwa Y."/>
            <person name="Fujita N."/>
            <person name="Tanasupawat S."/>
        </authorList>
    </citation>
    <scope>NUCLEOTIDE SEQUENCE [LARGE SCALE GENOMIC DNA]</scope>
    <source>
        <strain evidence="3 4">JC-7</strain>
    </source>
</reference>
<sequence>MADFQNQIVVVTGAGSGIGKAAAEAFAEKGASVVVAELNPETGEETACSIREKGGKASFIETDVRKPNHIIRLFQETEKQFGSVHVLINNAGISRWKDPLELDVAEWEDVIHTNLRSVFLCSREAAKYMKKQGTGGAIVNIASTRAFMSEPYTEAYAASKGGIVALTHALAISFGRYRIRVNSISPGWIETKHYDQLSETDHAQHPAGRVGRPRDIAKGCLYLADRENGFITGQNLTIDGGMTVKMIYEE</sequence>
<dbReference type="InterPro" id="IPR020904">
    <property type="entry name" value="Sc_DH/Rdtase_CS"/>
</dbReference>
<organism evidence="3 4">
    <name type="scientific">Weizmannia acidilactici</name>
    <dbReference type="NCBI Taxonomy" id="2607726"/>
    <lineage>
        <taxon>Bacteria</taxon>
        <taxon>Bacillati</taxon>
        <taxon>Bacillota</taxon>
        <taxon>Bacilli</taxon>
        <taxon>Bacillales</taxon>
        <taxon>Bacillaceae</taxon>
        <taxon>Heyndrickxia</taxon>
    </lineage>
</organism>
<comment type="similarity">
    <text evidence="1">Belongs to the short-chain dehydrogenases/reductases (SDR) family.</text>
</comment>
<dbReference type="PANTHER" id="PTHR24321">
    <property type="entry name" value="DEHYDROGENASES, SHORT CHAIN"/>
    <property type="match status" value="1"/>
</dbReference>
<keyword evidence="2" id="KW-0560">Oxidoreductase</keyword>
<dbReference type="Proteomes" id="UP000391919">
    <property type="component" value="Unassembled WGS sequence"/>
</dbReference>
<dbReference type="PRINTS" id="PR00081">
    <property type="entry name" value="GDHRDH"/>
</dbReference>
<dbReference type="GO" id="GO:0008206">
    <property type="term" value="P:bile acid metabolic process"/>
    <property type="evidence" value="ECO:0007669"/>
    <property type="project" value="UniProtKB-ARBA"/>
</dbReference>
<dbReference type="EMBL" id="BKZQ01000002">
    <property type="protein sequence ID" value="GER68952.1"/>
    <property type="molecule type" value="Genomic_DNA"/>
</dbReference>
<gene>
    <name evidence="3" type="ORF">BpJC7_02550</name>
</gene>
<dbReference type="Pfam" id="PF13561">
    <property type="entry name" value="adh_short_C2"/>
    <property type="match status" value="1"/>
</dbReference>
<dbReference type="AlphaFoldDB" id="A0A5J4J1K8"/>
<dbReference type="InterPro" id="IPR036291">
    <property type="entry name" value="NAD(P)-bd_dom_sf"/>
</dbReference>
<evidence type="ECO:0000256" key="1">
    <source>
        <dbReference type="ARBA" id="ARBA00006484"/>
    </source>
</evidence>
<dbReference type="PROSITE" id="PS00061">
    <property type="entry name" value="ADH_SHORT"/>
    <property type="match status" value="1"/>
</dbReference>
<proteinExistence type="inferred from homology"/>
<comment type="caution">
    <text evidence="3">The sequence shown here is derived from an EMBL/GenBank/DDBJ whole genome shotgun (WGS) entry which is preliminary data.</text>
</comment>
<dbReference type="FunFam" id="3.40.50.720:FF:000084">
    <property type="entry name" value="Short-chain dehydrogenase reductase"/>
    <property type="match status" value="1"/>
</dbReference>
<dbReference type="Gene3D" id="3.40.50.720">
    <property type="entry name" value="NAD(P)-binding Rossmann-like Domain"/>
    <property type="match status" value="1"/>
</dbReference>
<dbReference type="PRINTS" id="PR00080">
    <property type="entry name" value="SDRFAMILY"/>
</dbReference>
<protein>
    <submittedName>
        <fullName evidence="3">Oxidoreductase</fullName>
    </submittedName>
</protein>
<dbReference type="RefSeq" id="WP_151680857.1">
    <property type="nucleotide sequence ID" value="NZ_BKZP01000023.1"/>
</dbReference>
<dbReference type="PANTHER" id="PTHR24321:SF8">
    <property type="entry name" value="ESTRADIOL 17-BETA-DEHYDROGENASE 8-RELATED"/>
    <property type="match status" value="1"/>
</dbReference>
<dbReference type="GO" id="GO:0016491">
    <property type="term" value="F:oxidoreductase activity"/>
    <property type="evidence" value="ECO:0007669"/>
    <property type="project" value="UniProtKB-KW"/>
</dbReference>
<dbReference type="InterPro" id="IPR002347">
    <property type="entry name" value="SDR_fam"/>
</dbReference>
<dbReference type="NCBIfam" id="NF005559">
    <property type="entry name" value="PRK07231.1"/>
    <property type="match status" value="1"/>
</dbReference>
<accession>A0A5J4J1K8</accession>